<dbReference type="Pfam" id="PF01083">
    <property type="entry name" value="Cutinase"/>
    <property type="match status" value="1"/>
</dbReference>
<dbReference type="Proteomes" id="UP001388673">
    <property type="component" value="Unassembled WGS sequence"/>
</dbReference>
<proteinExistence type="predicted"/>
<dbReference type="SMART" id="SM01110">
    <property type="entry name" value="Cutinase"/>
    <property type="match status" value="1"/>
</dbReference>
<evidence type="ECO:0008006" key="6">
    <source>
        <dbReference type="Google" id="ProtNLM"/>
    </source>
</evidence>
<dbReference type="GeneID" id="92184448"/>
<dbReference type="RefSeq" id="XP_066799478.1">
    <property type="nucleotide sequence ID" value="XM_066950263.1"/>
</dbReference>
<keyword evidence="5" id="KW-1185">Reference proteome</keyword>
<name>A0AAW0YTK2_9TREE</name>
<dbReference type="Gene3D" id="3.40.50.1820">
    <property type="entry name" value="alpha/beta hydrolase"/>
    <property type="match status" value="1"/>
</dbReference>
<dbReference type="GO" id="GO:0052689">
    <property type="term" value="F:carboxylic ester hydrolase activity"/>
    <property type="evidence" value="ECO:0007669"/>
    <property type="project" value="UniProtKB-ARBA"/>
</dbReference>
<protein>
    <recommendedName>
        <fullName evidence="6">Cutinase</fullName>
    </recommendedName>
</protein>
<comment type="caution">
    <text evidence="4">The sequence shown here is derived from an EMBL/GenBank/DDBJ whole genome shotgun (WGS) entry which is preliminary data.</text>
</comment>
<organism evidence="4 5">
    <name type="scientific">Kwoniella newhampshirensis</name>
    <dbReference type="NCBI Taxonomy" id="1651941"/>
    <lineage>
        <taxon>Eukaryota</taxon>
        <taxon>Fungi</taxon>
        <taxon>Dikarya</taxon>
        <taxon>Basidiomycota</taxon>
        <taxon>Agaricomycotina</taxon>
        <taxon>Tremellomycetes</taxon>
        <taxon>Tremellales</taxon>
        <taxon>Cryptococcaceae</taxon>
        <taxon>Kwoniella</taxon>
    </lineage>
</organism>
<evidence type="ECO:0000256" key="1">
    <source>
        <dbReference type="ARBA" id="ARBA00022801"/>
    </source>
</evidence>
<accession>A0AAW0YTK2</accession>
<dbReference type="PANTHER" id="PTHR33630:SF9">
    <property type="entry name" value="CUTINASE 4"/>
    <property type="match status" value="1"/>
</dbReference>
<evidence type="ECO:0000313" key="5">
    <source>
        <dbReference type="Proteomes" id="UP001388673"/>
    </source>
</evidence>
<dbReference type="KEGG" id="kne:92184448"/>
<dbReference type="PANTHER" id="PTHR33630">
    <property type="entry name" value="CUTINASE RV1984C-RELATED-RELATED"/>
    <property type="match status" value="1"/>
</dbReference>
<dbReference type="EMBL" id="JBCAWK010000015">
    <property type="protein sequence ID" value="KAK8843530.1"/>
    <property type="molecule type" value="Genomic_DNA"/>
</dbReference>
<evidence type="ECO:0000313" key="4">
    <source>
        <dbReference type="EMBL" id="KAK8843530.1"/>
    </source>
</evidence>
<keyword evidence="2" id="KW-1015">Disulfide bond</keyword>
<feature type="chain" id="PRO_5044001986" description="Cutinase" evidence="3">
    <location>
        <begin position="18"/>
        <end position="223"/>
    </location>
</feature>
<gene>
    <name evidence="4" type="ORF">IAR55_007190</name>
</gene>
<reference evidence="4 5" key="1">
    <citation type="journal article" date="2024" name="bioRxiv">
        <title>Comparative genomics of Cryptococcus and Kwoniella reveals pathogenesis evolution and contrasting karyotype dynamics via intercentromeric recombination or chromosome fusion.</title>
        <authorList>
            <person name="Coelho M.A."/>
            <person name="David-Palma M."/>
            <person name="Shea T."/>
            <person name="Bowers K."/>
            <person name="McGinley-Smith S."/>
            <person name="Mohammad A.W."/>
            <person name="Gnirke A."/>
            <person name="Yurkov A.M."/>
            <person name="Nowrousian M."/>
            <person name="Sun S."/>
            <person name="Cuomo C.A."/>
            <person name="Heitman J."/>
        </authorList>
    </citation>
    <scope>NUCLEOTIDE SEQUENCE [LARGE SCALE GENOMIC DNA]</scope>
    <source>
        <strain evidence="4 5">CBS 13917</strain>
    </source>
</reference>
<evidence type="ECO:0000256" key="2">
    <source>
        <dbReference type="ARBA" id="ARBA00023157"/>
    </source>
</evidence>
<feature type="signal peptide" evidence="3">
    <location>
        <begin position="1"/>
        <end position="17"/>
    </location>
</feature>
<dbReference type="SUPFAM" id="SSF53474">
    <property type="entry name" value="alpha/beta-Hydrolases"/>
    <property type="match status" value="1"/>
</dbReference>
<dbReference type="AlphaFoldDB" id="A0AAW0YTK2"/>
<dbReference type="InterPro" id="IPR000675">
    <property type="entry name" value="Cutinase/axe"/>
</dbReference>
<sequence length="223" mass="23298">MFGQLVVLVFSLVLTGAIPVERATSSNCPSYTIISTRGTGEAQGPSAGFTTMNRAIMSDITGGKIYNTVYPAGSNQDSSAGTRDIIAKVNSALQTNPNECFILQGYSQGAAATVNALPSITGAAFTAVKGVFLIGDPLHKSGLSCNVDNNNGTTTRNVNGLSAGYGSRGIPTNWISKSLDVCIYGDGVCDTTHGYGINSQHLQYSRDSPTQRLGESFAVSKLR</sequence>
<evidence type="ECO:0000256" key="3">
    <source>
        <dbReference type="SAM" id="SignalP"/>
    </source>
</evidence>
<keyword evidence="1" id="KW-0378">Hydrolase</keyword>
<dbReference type="InterPro" id="IPR029058">
    <property type="entry name" value="AB_hydrolase_fold"/>
</dbReference>
<keyword evidence="3" id="KW-0732">Signal</keyword>